<dbReference type="PROSITE" id="PS00297">
    <property type="entry name" value="HSP70_1"/>
    <property type="match status" value="1"/>
</dbReference>
<dbReference type="Gene3D" id="3.30.420.40">
    <property type="match status" value="2"/>
</dbReference>
<dbReference type="Pfam" id="PF00012">
    <property type="entry name" value="HSP70"/>
    <property type="match status" value="1"/>
</dbReference>
<gene>
    <name evidence="4" type="ORF">OSB04_027282</name>
</gene>
<sequence length="661" mass="73128">MSAKGKVPAIGIDLGTTYSCVAAWKHDHVQIIPDDQGNCTTPSYVAFNDTQRLVGDAAMYQAAFNPTNTIFDVKRLIGRRMSDETVQQDIMLWPFKIVAGSDDKPKIVVTYKGEEKEFGAEEISSMVLAKMKQVAETFLGSTVDKAVITVPAYFNGSQRQATEDAAKVAGLEVLRLINEPTAAAIGYALGKKATRSAKNVLVFDLGGGTFDVSLLSIYGEGVIEVKATDGDTHLGGRDFDNRMVDHFIKEFKRKHNEDISKNLKALGRLRVYCERAKRIISTAIETTIDIPCLVNGTDFSAKFTRAKFDEVNMDLFKKCIDHVKTCLKDAVMDKETIHEVVLVGGSTRILKLEELLREFFKGKKLCKRINPDEAVAYGAGCLAANLSGVGDKAVKGLKLIDVTPLSLGVSVQGDVMSVLIPKNTPIPTKKERKYYTKRDDQTYVDFMVYQGERLKSLENYFLGKLTLSGIPSAPRGQVEVNVCFEMDANGILHVSARELTTGSNNAMEITGTGGLSQVEISKMIADAVRYKQEDEAHIEKAKAYKAVADYAYKLRAKIKVSEVRLGITKMGISAKDLEDIDLQINNIIEWLEENDDFESDQLKSLELELDGICRRTKPYLSRHDSIESTNARRKTMSRHPQTVHSSTIVSVLTYVGPRAQS</sequence>
<dbReference type="InterPro" id="IPR013126">
    <property type="entry name" value="Hsp_70_fam"/>
</dbReference>
<dbReference type="Gene3D" id="1.20.1270.10">
    <property type="match status" value="1"/>
</dbReference>
<keyword evidence="5" id="KW-1185">Reference proteome</keyword>
<dbReference type="PANTHER" id="PTHR19375">
    <property type="entry name" value="HEAT SHOCK PROTEIN 70KDA"/>
    <property type="match status" value="1"/>
</dbReference>
<name>A0AA38SQJ8_9ASTR</name>
<dbReference type="Proteomes" id="UP001172457">
    <property type="component" value="Chromosome 7"/>
</dbReference>
<comment type="similarity">
    <text evidence="3">Belongs to the heat shock protein 70 family.</text>
</comment>
<dbReference type="SUPFAM" id="SSF100920">
    <property type="entry name" value="Heat shock protein 70kD (HSP70), peptide-binding domain"/>
    <property type="match status" value="1"/>
</dbReference>
<comment type="caution">
    <text evidence="4">The sequence shown here is derived from an EMBL/GenBank/DDBJ whole genome shotgun (WGS) entry which is preliminary data.</text>
</comment>
<evidence type="ECO:0000313" key="4">
    <source>
        <dbReference type="EMBL" id="KAJ9540776.1"/>
    </source>
</evidence>
<evidence type="ECO:0008006" key="6">
    <source>
        <dbReference type="Google" id="ProtNLM"/>
    </source>
</evidence>
<dbReference type="InterPro" id="IPR029048">
    <property type="entry name" value="HSP70_C_sf"/>
</dbReference>
<proteinExistence type="inferred from homology"/>
<dbReference type="InterPro" id="IPR029047">
    <property type="entry name" value="HSP70_peptide-bd_sf"/>
</dbReference>
<reference evidence="4" key="1">
    <citation type="submission" date="2023-03" db="EMBL/GenBank/DDBJ databases">
        <title>Chromosome-scale reference genome and RAD-based genetic map of yellow starthistle (Centaurea solstitialis) reveal putative structural variation and QTLs associated with invader traits.</title>
        <authorList>
            <person name="Reatini B."/>
            <person name="Cang F.A."/>
            <person name="Jiang Q."/>
            <person name="Mckibben M.T.W."/>
            <person name="Barker M.S."/>
            <person name="Rieseberg L.H."/>
            <person name="Dlugosch K.M."/>
        </authorList>
    </citation>
    <scope>NUCLEOTIDE SEQUENCE</scope>
    <source>
        <strain evidence="4">CAN-66</strain>
        <tissue evidence="4">Leaf</tissue>
    </source>
</reference>
<evidence type="ECO:0000256" key="3">
    <source>
        <dbReference type="RuleBase" id="RU003322"/>
    </source>
</evidence>
<evidence type="ECO:0000256" key="2">
    <source>
        <dbReference type="ARBA" id="ARBA00022840"/>
    </source>
</evidence>
<dbReference type="FunFam" id="3.30.30.30:FF:000001">
    <property type="entry name" value="heat shock 70 kDa protein-like"/>
    <property type="match status" value="1"/>
</dbReference>
<dbReference type="GO" id="GO:0140662">
    <property type="term" value="F:ATP-dependent protein folding chaperone"/>
    <property type="evidence" value="ECO:0007669"/>
    <property type="project" value="InterPro"/>
</dbReference>
<dbReference type="PRINTS" id="PR00301">
    <property type="entry name" value="HEATSHOCK70"/>
</dbReference>
<keyword evidence="2 3" id="KW-0067">ATP-binding</keyword>
<protein>
    <recommendedName>
        <fullName evidence="6">Heat shock protein 70</fullName>
    </recommendedName>
</protein>
<dbReference type="InterPro" id="IPR018181">
    <property type="entry name" value="Heat_shock_70_CS"/>
</dbReference>
<dbReference type="Gene3D" id="3.30.30.30">
    <property type="match status" value="1"/>
</dbReference>
<dbReference type="FunFam" id="3.90.640.10:FF:000002">
    <property type="entry name" value="Heat shock 70 kDa"/>
    <property type="match status" value="1"/>
</dbReference>
<dbReference type="EMBL" id="JARYMX010000007">
    <property type="protein sequence ID" value="KAJ9540776.1"/>
    <property type="molecule type" value="Genomic_DNA"/>
</dbReference>
<dbReference type="PROSITE" id="PS00329">
    <property type="entry name" value="HSP70_2"/>
    <property type="match status" value="1"/>
</dbReference>
<evidence type="ECO:0000256" key="1">
    <source>
        <dbReference type="ARBA" id="ARBA00022741"/>
    </source>
</evidence>
<dbReference type="Gene3D" id="2.60.34.10">
    <property type="entry name" value="Substrate Binding Domain Of DNAk, Chain A, domain 1"/>
    <property type="match status" value="1"/>
</dbReference>
<accession>A0AA38SQJ8</accession>
<organism evidence="4 5">
    <name type="scientific">Centaurea solstitialis</name>
    <name type="common">yellow star-thistle</name>
    <dbReference type="NCBI Taxonomy" id="347529"/>
    <lineage>
        <taxon>Eukaryota</taxon>
        <taxon>Viridiplantae</taxon>
        <taxon>Streptophyta</taxon>
        <taxon>Embryophyta</taxon>
        <taxon>Tracheophyta</taxon>
        <taxon>Spermatophyta</taxon>
        <taxon>Magnoliopsida</taxon>
        <taxon>eudicotyledons</taxon>
        <taxon>Gunneridae</taxon>
        <taxon>Pentapetalae</taxon>
        <taxon>asterids</taxon>
        <taxon>campanulids</taxon>
        <taxon>Asterales</taxon>
        <taxon>Asteraceae</taxon>
        <taxon>Carduoideae</taxon>
        <taxon>Cardueae</taxon>
        <taxon>Centaureinae</taxon>
        <taxon>Centaurea</taxon>
    </lineage>
</organism>
<dbReference type="SUPFAM" id="SSF53067">
    <property type="entry name" value="Actin-like ATPase domain"/>
    <property type="match status" value="2"/>
</dbReference>
<dbReference type="GO" id="GO:0005524">
    <property type="term" value="F:ATP binding"/>
    <property type="evidence" value="ECO:0007669"/>
    <property type="project" value="UniProtKB-KW"/>
</dbReference>
<dbReference type="FunFam" id="3.30.420.40:FF:000026">
    <property type="entry name" value="Heat shock protein 70"/>
    <property type="match status" value="1"/>
</dbReference>
<keyword evidence="1 3" id="KW-0547">Nucleotide-binding</keyword>
<evidence type="ECO:0000313" key="5">
    <source>
        <dbReference type="Proteomes" id="UP001172457"/>
    </source>
</evidence>
<dbReference type="Gene3D" id="3.90.640.10">
    <property type="entry name" value="Actin, Chain A, domain 4"/>
    <property type="match status" value="1"/>
</dbReference>
<dbReference type="InterPro" id="IPR043129">
    <property type="entry name" value="ATPase_NBD"/>
</dbReference>
<dbReference type="AlphaFoldDB" id="A0AA38SQJ8"/>